<evidence type="ECO:0000313" key="4">
    <source>
        <dbReference type="RefSeq" id="XP_035880902.1"/>
    </source>
</evidence>
<dbReference type="PANTHER" id="PTHR46386:SF1">
    <property type="entry name" value="NUCLEAR BODY PROTEIN SP140-LIKE PROTEIN"/>
    <property type="match status" value="1"/>
</dbReference>
<dbReference type="PANTHER" id="PTHR46386">
    <property type="entry name" value="NUCLEAR BODY PROTEIN SP140"/>
    <property type="match status" value="1"/>
</dbReference>
<feature type="domain" description="SAND" evidence="2">
    <location>
        <begin position="45"/>
        <end position="126"/>
    </location>
</feature>
<dbReference type="Pfam" id="PF01342">
    <property type="entry name" value="SAND"/>
    <property type="match status" value="1"/>
</dbReference>
<dbReference type="KEGG" id="pdic:118500402"/>
<dbReference type="InterPro" id="IPR010919">
    <property type="entry name" value="SAND-like_dom_sf"/>
</dbReference>
<sequence>MHDVQSRLEQVTINDDSAKYENGGEPLKASTPAVKRKTGTGQQPGVNVNFEAEILPVTCKENMGLLIKRKLERGATRKCIRIEDGNWFTPGEFEIRGGHEKAKNWRNNLTCGGKTLRLLMEHGFIHPPLTTKKVIITLYKFSLHN</sequence>
<dbReference type="SUPFAM" id="SSF63763">
    <property type="entry name" value="SAND domain-like"/>
    <property type="match status" value="1"/>
</dbReference>
<dbReference type="GO" id="GO:0003677">
    <property type="term" value="F:DNA binding"/>
    <property type="evidence" value="ECO:0007669"/>
    <property type="project" value="InterPro"/>
</dbReference>
<dbReference type="InterPro" id="IPR043563">
    <property type="entry name" value="Sp110/Sp140/Sp140L-like"/>
</dbReference>
<dbReference type="GO" id="GO:0005634">
    <property type="term" value="C:nucleus"/>
    <property type="evidence" value="ECO:0007669"/>
    <property type="project" value="TreeGrafter"/>
</dbReference>
<dbReference type="InterPro" id="IPR000770">
    <property type="entry name" value="SAND_dom"/>
</dbReference>
<dbReference type="GeneID" id="118500402"/>
<dbReference type="GO" id="GO:0000981">
    <property type="term" value="F:DNA-binding transcription factor activity, RNA polymerase II-specific"/>
    <property type="evidence" value="ECO:0007669"/>
    <property type="project" value="TreeGrafter"/>
</dbReference>
<name>A0A7E6DPQ0_9CHIR</name>
<gene>
    <name evidence="4" type="primary">LOC118500402</name>
</gene>
<reference evidence="4" key="1">
    <citation type="submission" date="2025-08" db="UniProtKB">
        <authorList>
            <consortium name="RefSeq"/>
        </authorList>
    </citation>
    <scope>IDENTIFICATION</scope>
    <source>
        <tissue evidence="4">Muscle</tissue>
    </source>
</reference>
<dbReference type="Proteomes" id="UP000504628">
    <property type="component" value="Chromosome 4"/>
</dbReference>
<dbReference type="SMART" id="SM00258">
    <property type="entry name" value="SAND"/>
    <property type="match status" value="1"/>
</dbReference>
<feature type="region of interest" description="Disordered" evidence="1">
    <location>
        <begin position="1"/>
        <end position="43"/>
    </location>
</feature>
<dbReference type="InParanoid" id="A0A7E6DPQ0"/>
<dbReference type="OrthoDB" id="1870062at2759"/>
<evidence type="ECO:0000259" key="2">
    <source>
        <dbReference type="PROSITE" id="PS50864"/>
    </source>
</evidence>
<proteinExistence type="predicted"/>
<accession>A0A7E6DPQ0</accession>
<dbReference type="Gene3D" id="3.10.390.10">
    <property type="entry name" value="SAND domain-like"/>
    <property type="match status" value="1"/>
</dbReference>
<dbReference type="RefSeq" id="XP_035880902.1">
    <property type="nucleotide sequence ID" value="XM_036025009.1"/>
</dbReference>
<evidence type="ECO:0000313" key="3">
    <source>
        <dbReference type="Proteomes" id="UP000504628"/>
    </source>
</evidence>
<dbReference type="PROSITE" id="PS50864">
    <property type="entry name" value="SAND"/>
    <property type="match status" value="1"/>
</dbReference>
<evidence type="ECO:0000256" key="1">
    <source>
        <dbReference type="SAM" id="MobiDB-lite"/>
    </source>
</evidence>
<protein>
    <submittedName>
        <fullName evidence="4">Nuclear body protein SP140-like protein</fullName>
    </submittedName>
</protein>
<organism evidence="3 4">
    <name type="scientific">Phyllostomus discolor</name>
    <name type="common">pale spear-nosed bat</name>
    <dbReference type="NCBI Taxonomy" id="89673"/>
    <lineage>
        <taxon>Eukaryota</taxon>
        <taxon>Metazoa</taxon>
        <taxon>Chordata</taxon>
        <taxon>Craniata</taxon>
        <taxon>Vertebrata</taxon>
        <taxon>Euteleostomi</taxon>
        <taxon>Mammalia</taxon>
        <taxon>Eutheria</taxon>
        <taxon>Laurasiatheria</taxon>
        <taxon>Chiroptera</taxon>
        <taxon>Yangochiroptera</taxon>
        <taxon>Phyllostomidae</taxon>
        <taxon>Phyllostominae</taxon>
        <taxon>Phyllostomus</taxon>
    </lineage>
</organism>
<keyword evidence="3" id="KW-1185">Reference proteome</keyword>
<dbReference type="AlphaFoldDB" id="A0A7E6DPQ0"/>